<sequence>MKNGVDDNDPRDASLGNAREGNEKAKADEENKWHSYEVSPSLLNQIS</sequence>
<gene>
    <name evidence="2" type="ORF">MUN86_30870</name>
</gene>
<proteinExistence type="predicted"/>
<dbReference type="EMBL" id="CP095070">
    <property type="protein sequence ID" value="UOQ69907.1"/>
    <property type="molecule type" value="Genomic_DNA"/>
</dbReference>
<organism evidence="2 3">
    <name type="scientific">Hymenobacter volaticus</name>
    <dbReference type="NCBI Taxonomy" id="2932254"/>
    <lineage>
        <taxon>Bacteria</taxon>
        <taxon>Pseudomonadati</taxon>
        <taxon>Bacteroidota</taxon>
        <taxon>Cytophagia</taxon>
        <taxon>Cytophagales</taxon>
        <taxon>Hymenobacteraceae</taxon>
        <taxon>Hymenobacter</taxon>
    </lineage>
</organism>
<feature type="region of interest" description="Disordered" evidence="1">
    <location>
        <begin position="1"/>
        <end position="47"/>
    </location>
</feature>
<dbReference type="RefSeq" id="WP_245127756.1">
    <property type="nucleotide sequence ID" value="NZ_CP095070.1"/>
</dbReference>
<geneLocation type="plasmid" evidence="2 3">
    <name>unnamed9</name>
</geneLocation>
<dbReference type="Proteomes" id="UP000830401">
    <property type="component" value="Plasmid unnamed9"/>
</dbReference>
<evidence type="ECO:0000313" key="3">
    <source>
        <dbReference type="Proteomes" id="UP000830401"/>
    </source>
</evidence>
<evidence type="ECO:0000256" key="1">
    <source>
        <dbReference type="SAM" id="MobiDB-lite"/>
    </source>
</evidence>
<feature type="compositionally biased region" description="Basic and acidic residues" evidence="1">
    <location>
        <begin position="1"/>
        <end position="12"/>
    </location>
</feature>
<name>A0ABY4GGX1_9BACT</name>
<accession>A0ABY4GGX1</accession>
<keyword evidence="3" id="KW-1185">Reference proteome</keyword>
<keyword evidence="2" id="KW-0614">Plasmid</keyword>
<reference evidence="2" key="1">
    <citation type="submission" date="2022-04" db="EMBL/GenBank/DDBJ databases">
        <title>Hymenobacter sp. isolated from the air.</title>
        <authorList>
            <person name="Won M."/>
            <person name="Lee C.-M."/>
            <person name="Woen H.-Y."/>
            <person name="Kwon S.-W."/>
        </authorList>
    </citation>
    <scope>NUCLEOTIDE SEQUENCE</scope>
    <source>
        <strain evidence="2">5420S-77</strain>
        <plasmid evidence="2">unnamed9</plasmid>
    </source>
</reference>
<evidence type="ECO:0000313" key="2">
    <source>
        <dbReference type="EMBL" id="UOQ69907.1"/>
    </source>
</evidence>
<protein>
    <submittedName>
        <fullName evidence="2">Uncharacterized protein</fullName>
    </submittedName>
</protein>
<feature type="compositionally biased region" description="Basic and acidic residues" evidence="1">
    <location>
        <begin position="20"/>
        <end position="35"/>
    </location>
</feature>